<feature type="compositionally biased region" description="Basic and acidic residues" evidence="1">
    <location>
        <begin position="137"/>
        <end position="149"/>
    </location>
</feature>
<feature type="region of interest" description="Disordered" evidence="1">
    <location>
        <begin position="118"/>
        <end position="149"/>
    </location>
</feature>
<dbReference type="AlphaFoldDB" id="A0A1G9DHL5"/>
<feature type="compositionally biased region" description="Low complexity" evidence="1">
    <location>
        <begin position="1"/>
        <end position="78"/>
    </location>
</feature>
<keyword evidence="4" id="KW-1185">Reference proteome</keyword>
<sequence>MSYNQPGPYGQQPQQPGPYGQQPQQPGPYGQPQQQPGYGYPQTAPGQPQAGYPQTAPGQPAYGQQPYGQDQYGQQPYGAPQPPQGGGGGGKKVGMIIGAAVLVAAVAVGGFFAFKGGDDDNGGGGSGGGSSNVGGEGKLKDDGPHVIDAKDNVLGDYQQMELVPGAPKPEPAAPAVGMPKTIADASKMTDPLAVTVIYSNRSAEELQDPSKVVGSKAMTFVGMHGKVADPKQALDDIFTALKNDKSSGLTMIGSPESVAPGKAEGSLMKCQQAQAKNPATNKIDTQYICVWTDYSTIGVGIPAKDGKGTPLDYSANLTADLRSEVRVKG</sequence>
<organism evidence="3 4">
    <name type="scientific">Streptomyces indicus</name>
    <dbReference type="NCBI Taxonomy" id="417292"/>
    <lineage>
        <taxon>Bacteria</taxon>
        <taxon>Bacillati</taxon>
        <taxon>Actinomycetota</taxon>
        <taxon>Actinomycetes</taxon>
        <taxon>Kitasatosporales</taxon>
        <taxon>Streptomycetaceae</taxon>
        <taxon>Streptomyces</taxon>
    </lineage>
</organism>
<evidence type="ECO:0000313" key="4">
    <source>
        <dbReference type="Proteomes" id="UP000199155"/>
    </source>
</evidence>
<evidence type="ECO:0000313" key="3">
    <source>
        <dbReference type="EMBL" id="SDK63356.1"/>
    </source>
</evidence>
<proteinExistence type="predicted"/>
<dbReference type="Proteomes" id="UP000199155">
    <property type="component" value="Unassembled WGS sequence"/>
</dbReference>
<protein>
    <recommendedName>
        <fullName evidence="5">Flagellar basal body-associated protein FliL</fullName>
    </recommendedName>
</protein>
<evidence type="ECO:0008006" key="5">
    <source>
        <dbReference type="Google" id="ProtNLM"/>
    </source>
</evidence>
<keyword evidence="2" id="KW-0472">Membrane</keyword>
<feature type="region of interest" description="Disordered" evidence="1">
    <location>
        <begin position="1"/>
        <end position="90"/>
    </location>
</feature>
<evidence type="ECO:0000256" key="2">
    <source>
        <dbReference type="SAM" id="Phobius"/>
    </source>
</evidence>
<dbReference type="STRING" id="417292.SAMN05421806_109240"/>
<dbReference type="RefSeq" id="WP_093613147.1">
    <property type="nucleotide sequence ID" value="NZ_FNFF01000009.1"/>
</dbReference>
<evidence type="ECO:0000256" key="1">
    <source>
        <dbReference type="SAM" id="MobiDB-lite"/>
    </source>
</evidence>
<feature type="transmembrane region" description="Helical" evidence="2">
    <location>
        <begin position="93"/>
        <end position="114"/>
    </location>
</feature>
<reference evidence="3 4" key="1">
    <citation type="submission" date="2016-10" db="EMBL/GenBank/DDBJ databases">
        <authorList>
            <person name="de Groot N.N."/>
        </authorList>
    </citation>
    <scope>NUCLEOTIDE SEQUENCE [LARGE SCALE GENOMIC DNA]</scope>
    <source>
        <strain evidence="3 4">CGMCC 4.5727</strain>
    </source>
</reference>
<keyword evidence="2" id="KW-1133">Transmembrane helix</keyword>
<dbReference type="EMBL" id="FNFF01000009">
    <property type="protein sequence ID" value="SDK63356.1"/>
    <property type="molecule type" value="Genomic_DNA"/>
</dbReference>
<gene>
    <name evidence="3" type="ORF">SAMN05421806_109240</name>
</gene>
<accession>A0A1G9DHL5</accession>
<feature type="compositionally biased region" description="Gly residues" evidence="1">
    <location>
        <begin position="122"/>
        <end position="136"/>
    </location>
</feature>
<name>A0A1G9DHL5_9ACTN</name>
<keyword evidence="2" id="KW-0812">Transmembrane</keyword>
<dbReference type="OrthoDB" id="4350888at2"/>